<dbReference type="GeneID" id="39745646"/>
<feature type="transmembrane region" description="Helical" evidence="1">
    <location>
        <begin position="45"/>
        <end position="67"/>
    </location>
</feature>
<comment type="caution">
    <text evidence="2">The sequence shown here is derived from an EMBL/GenBank/DDBJ whole genome shotgun (WGS) entry which is preliminary data.</text>
</comment>
<keyword evidence="1" id="KW-1133">Transmembrane helix</keyword>
<evidence type="ECO:0000313" key="2">
    <source>
        <dbReference type="EMBL" id="GAW78948.1"/>
    </source>
</evidence>
<organism evidence="2 3">
    <name type="scientific">Plasmodium gonderi</name>
    <dbReference type="NCBI Taxonomy" id="77519"/>
    <lineage>
        <taxon>Eukaryota</taxon>
        <taxon>Sar</taxon>
        <taxon>Alveolata</taxon>
        <taxon>Apicomplexa</taxon>
        <taxon>Aconoidasida</taxon>
        <taxon>Haemosporida</taxon>
        <taxon>Plasmodiidae</taxon>
        <taxon>Plasmodium</taxon>
        <taxon>Plasmodium (Plasmodium)</taxon>
    </lineage>
</organism>
<feature type="transmembrane region" description="Helical" evidence="1">
    <location>
        <begin position="154"/>
        <end position="173"/>
    </location>
</feature>
<keyword evidence="3" id="KW-1185">Reference proteome</keyword>
<gene>
    <name evidence="2" type="ORF">PGO_010960</name>
</gene>
<accession>A0A1Y1JB84</accession>
<dbReference type="OrthoDB" id="369406at2759"/>
<keyword evidence="1" id="KW-0812">Transmembrane</keyword>
<dbReference type="OMA" id="TSIIHWR"/>
<reference evidence="3" key="1">
    <citation type="submission" date="2017-04" db="EMBL/GenBank/DDBJ databases">
        <title>Plasmodium gonderi genome.</title>
        <authorList>
            <person name="Arisue N."/>
            <person name="Honma H."/>
            <person name="Kawai S."/>
            <person name="Tougan T."/>
            <person name="Tanabe K."/>
            <person name="Horii T."/>
        </authorList>
    </citation>
    <scope>NUCLEOTIDE SEQUENCE [LARGE SCALE GENOMIC DNA]</scope>
    <source>
        <strain evidence="3">ATCC 30045</strain>
    </source>
</reference>
<protein>
    <submittedName>
        <fullName evidence="2">Uncharacterized protein</fullName>
    </submittedName>
</protein>
<dbReference type="EMBL" id="BDQF01000001">
    <property type="protein sequence ID" value="GAW78948.1"/>
    <property type="molecule type" value="Genomic_DNA"/>
</dbReference>
<dbReference type="AlphaFoldDB" id="A0A1Y1JB84"/>
<sequence>MRIYDRIVQCTRNCYKHKGEESILECEKNSDDLDTKEEKVNPCKYVTYECQHILFLSSFQLSISLIFSFYCKFYHLALVNTGLFLTSIIHWRKPELGIRRTVDMAMALMNFLSHAVHSFNINSQCFFVCLFGGIIIAILYLTGKKFSCNSYSTLYHLLLHTTGNMSALTIYYISKDKMIDHS</sequence>
<proteinExistence type="predicted"/>
<evidence type="ECO:0000313" key="3">
    <source>
        <dbReference type="Proteomes" id="UP000195521"/>
    </source>
</evidence>
<dbReference type="Proteomes" id="UP000195521">
    <property type="component" value="Unassembled WGS sequence"/>
</dbReference>
<keyword evidence="1" id="KW-0472">Membrane</keyword>
<feature type="transmembrane region" description="Helical" evidence="1">
    <location>
        <begin position="125"/>
        <end position="142"/>
    </location>
</feature>
<evidence type="ECO:0000256" key="1">
    <source>
        <dbReference type="SAM" id="Phobius"/>
    </source>
</evidence>
<name>A0A1Y1JB84_PLAGO</name>
<dbReference type="RefSeq" id="XP_028541537.1">
    <property type="nucleotide sequence ID" value="XM_028685736.1"/>
</dbReference>